<protein>
    <submittedName>
        <fullName evidence="1">Uncharacterized protein</fullName>
    </submittedName>
</protein>
<dbReference type="AlphaFoldDB" id="A0A0F9QIJ4"/>
<sequence>MASGLPDYYRGVDVAYQALSQMIVRPKYGGALLAWGSKTVTANIQNTLVGINGRGMIYGGAVWLDYTLPQANSQVWLGIDGYTVTNLSFERLLLYSINQSRSWPVSLLHADQVNQVYAVGISYGLTFESQLVLAYYEQNGTTPTVHYRLIYALI</sequence>
<proteinExistence type="predicted"/>
<organism evidence="1">
    <name type="scientific">marine sediment metagenome</name>
    <dbReference type="NCBI Taxonomy" id="412755"/>
    <lineage>
        <taxon>unclassified sequences</taxon>
        <taxon>metagenomes</taxon>
        <taxon>ecological metagenomes</taxon>
    </lineage>
</organism>
<dbReference type="EMBL" id="LAZR01003971">
    <property type="protein sequence ID" value="KKN12996.1"/>
    <property type="molecule type" value="Genomic_DNA"/>
</dbReference>
<name>A0A0F9QIJ4_9ZZZZ</name>
<comment type="caution">
    <text evidence="1">The sequence shown here is derived from an EMBL/GenBank/DDBJ whole genome shotgun (WGS) entry which is preliminary data.</text>
</comment>
<reference evidence="1" key="1">
    <citation type="journal article" date="2015" name="Nature">
        <title>Complex archaea that bridge the gap between prokaryotes and eukaryotes.</title>
        <authorList>
            <person name="Spang A."/>
            <person name="Saw J.H."/>
            <person name="Jorgensen S.L."/>
            <person name="Zaremba-Niedzwiedzka K."/>
            <person name="Martijn J."/>
            <person name="Lind A.E."/>
            <person name="van Eijk R."/>
            <person name="Schleper C."/>
            <person name="Guy L."/>
            <person name="Ettema T.J."/>
        </authorList>
    </citation>
    <scope>NUCLEOTIDE SEQUENCE</scope>
</reference>
<gene>
    <name evidence="1" type="ORF">LCGC14_1010790</name>
</gene>
<evidence type="ECO:0000313" key="1">
    <source>
        <dbReference type="EMBL" id="KKN12996.1"/>
    </source>
</evidence>
<accession>A0A0F9QIJ4</accession>